<evidence type="ECO:0000313" key="2">
    <source>
        <dbReference type="Proteomes" id="UP000054359"/>
    </source>
</evidence>
<evidence type="ECO:0000313" key="1">
    <source>
        <dbReference type="EMBL" id="KFM81953.1"/>
    </source>
</evidence>
<dbReference type="AlphaFoldDB" id="A0A087UX64"/>
<reference evidence="1 2" key="1">
    <citation type="submission" date="2013-11" db="EMBL/GenBank/DDBJ databases">
        <title>Genome sequencing of Stegodyphus mimosarum.</title>
        <authorList>
            <person name="Bechsgaard J."/>
        </authorList>
    </citation>
    <scope>NUCLEOTIDE SEQUENCE [LARGE SCALE GENOMIC DNA]</scope>
</reference>
<keyword evidence="2" id="KW-1185">Reference proteome</keyword>
<accession>A0A087UX64</accession>
<protein>
    <submittedName>
        <fullName evidence="1">Uncharacterized protein</fullName>
    </submittedName>
</protein>
<feature type="non-terminal residue" evidence="1">
    <location>
        <position position="74"/>
    </location>
</feature>
<organism evidence="1 2">
    <name type="scientific">Stegodyphus mimosarum</name>
    <name type="common">African social velvet spider</name>
    <dbReference type="NCBI Taxonomy" id="407821"/>
    <lineage>
        <taxon>Eukaryota</taxon>
        <taxon>Metazoa</taxon>
        <taxon>Ecdysozoa</taxon>
        <taxon>Arthropoda</taxon>
        <taxon>Chelicerata</taxon>
        <taxon>Arachnida</taxon>
        <taxon>Araneae</taxon>
        <taxon>Araneomorphae</taxon>
        <taxon>Entelegynae</taxon>
        <taxon>Eresoidea</taxon>
        <taxon>Eresidae</taxon>
        <taxon>Stegodyphus</taxon>
    </lineage>
</organism>
<name>A0A087UX64_STEMI</name>
<dbReference type="EMBL" id="KK122116">
    <property type="protein sequence ID" value="KFM81953.1"/>
    <property type="molecule type" value="Genomic_DNA"/>
</dbReference>
<sequence length="74" mass="8204">MSPTVPQNSGLSVTKENHLLCCVSETLPRRLSDVAITKDSHLNIGFLKTSNNKQLISTPTSCSRRSLIQTIFFK</sequence>
<gene>
    <name evidence="1" type="ORF">X975_15154</name>
</gene>
<dbReference type="Proteomes" id="UP000054359">
    <property type="component" value="Unassembled WGS sequence"/>
</dbReference>
<proteinExistence type="predicted"/>